<comment type="caution">
    <text evidence="1">The sequence shown here is derived from an EMBL/GenBank/DDBJ whole genome shotgun (WGS) entry which is preliminary data.</text>
</comment>
<sequence>MAGNQSICGSTNTNSAGLTHKKCSLCNQTLNGRPYNLKDAHLFRFRFCTAGPIYKRMQAQPRPQPIVARLALHCNQSELMNAVRETAERASPARALVAVARQRLCAFNVQAYLHQAAHAPARASVPIVVPIRLLISFATLFLNCNDITWKASSTVYNLLDNITIGDVGGRAANIVGTVPLLGRLLTASEARRRKALV</sequence>
<evidence type="ECO:0000313" key="1">
    <source>
        <dbReference type="EMBL" id="KAI8438736.1"/>
    </source>
</evidence>
<proteinExistence type="predicted"/>
<evidence type="ECO:0000313" key="2">
    <source>
        <dbReference type="Proteomes" id="UP001064048"/>
    </source>
</evidence>
<reference evidence="1 2" key="1">
    <citation type="journal article" date="2022" name="Genome Biol. Evol.">
        <title>The Spruce Budworm Genome: Reconstructing the Evolutionary History of Antifreeze Proteins.</title>
        <authorList>
            <person name="Beliveau C."/>
            <person name="Gagne P."/>
            <person name="Picq S."/>
            <person name="Vernygora O."/>
            <person name="Keeling C.I."/>
            <person name="Pinkney K."/>
            <person name="Doucet D."/>
            <person name="Wen F."/>
            <person name="Johnston J.S."/>
            <person name="Maaroufi H."/>
            <person name="Boyle B."/>
            <person name="Laroche J."/>
            <person name="Dewar K."/>
            <person name="Juretic N."/>
            <person name="Blackburn G."/>
            <person name="Nisole A."/>
            <person name="Brunet B."/>
            <person name="Brandao M."/>
            <person name="Lumley L."/>
            <person name="Duan J."/>
            <person name="Quan G."/>
            <person name="Lucarotti C.J."/>
            <person name="Roe A.D."/>
            <person name="Sperling F.A.H."/>
            <person name="Levesque R.C."/>
            <person name="Cusson M."/>
        </authorList>
    </citation>
    <scope>NUCLEOTIDE SEQUENCE [LARGE SCALE GENOMIC DNA]</scope>
    <source>
        <strain evidence="1">Glfc:IPQL:Cfum</strain>
    </source>
</reference>
<name>A0ACC0KRQ0_CHOFU</name>
<keyword evidence="2" id="KW-1185">Reference proteome</keyword>
<dbReference type="EMBL" id="CM046118">
    <property type="protein sequence ID" value="KAI8438736.1"/>
    <property type="molecule type" value="Genomic_DNA"/>
</dbReference>
<organism evidence="1 2">
    <name type="scientific">Choristoneura fumiferana</name>
    <name type="common">Spruce budworm moth</name>
    <name type="synonym">Archips fumiferana</name>
    <dbReference type="NCBI Taxonomy" id="7141"/>
    <lineage>
        <taxon>Eukaryota</taxon>
        <taxon>Metazoa</taxon>
        <taxon>Ecdysozoa</taxon>
        <taxon>Arthropoda</taxon>
        <taxon>Hexapoda</taxon>
        <taxon>Insecta</taxon>
        <taxon>Pterygota</taxon>
        <taxon>Neoptera</taxon>
        <taxon>Endopterygota</taxon>
        <taxon>Lepidoptera</taxon>
        <taxon>Glossata</taxon>
        <taxon>Ditrysia</taxon>
        <taxon>Tortricoidea</taxon>
        <taxon>Tortricidae</taxon>
        <taxon>Tortricinae</taxon>
        <taxon>Choristoneura</taxon>
    </lineage>
</organism>
<dbReference type="Proteomes" id="UP001064048">
    <property type="component" value="Chromosome 18"/>
</dbReference>
<protein>
    <submittedName>
        <fullName evidence="1">Uncharacterized protein</fullName>
    </submittedName>
</protein>
<accession>A0ACC0KRQ0</accession>
<gene>
    <name evidence="1" type="ORF">MSG28_011147</name>
</gene>